<dbReference type="InterPro" id="IPR003121">
    <property type="entry name" value="SWIB_MDM2_domain"/>
</dbReference>
<dbReference type="InterPro" id="IPR036885">
    <property type="entry name" value="SWIB_MDM2_dom_sf"/>
</dbReference>
<feature type="compositionally biased region" description="Basic and acidic residues" evidence="1">
    <location>
        <begin position="48"/>
        <end position="67"/>
    </location>
</feature>
<feature type="compositionally biased region" description="Low complexity" evidence="1">
    <location>
        <begin position="36"/>
        <end position="47"/>
    </location>
</feature>
<reference evidence="3" key="1">
    <citation type="journal article" date="2020" name="Stud. Mycol.">
        <title>101 Dothideomycetes genomes: a test case for predicting lifestyles and emergence of pathogens.</title>
        <authorList>
            <person name="Haridas S."/>
            <person name="Albert R."/>
            <person name="Binder M."/>
            <person name="Bloem J."/>
            <person name="Labutti K."/>
            <person name="Salamov A."/>
            <person name="Andreopoulos B."/>
            <person name="Baker S."/>
            <person name="Barry K."/>
            <person name="Bills G."/>
            <person name="Bluhm B."/>
            <person name="Cannon C."/>
            <person name="Castanera R."/>
            <person name="Culley D."/>
            <person name="Daum C."/>
            <person name="Ezra D."/>
            <person name="Gonzalez J."/>
            <person name="Henrissat B."/>
            <person name="Kuo A."/>
            <person name="Liang C."/>
            <person name="Lipzen A."/>
            <person name="Lutzoni F."/>
            <person name="Magnuson J."/>
            <person name="Mondo S."/>
            <person name="Nolan M."/>
            <person name="Ohm R."/>
            <person name="Pangilinan J."/>
            <person name="Park H.-J."/>
            <person name="Ramirez L."/>
            <person name="Alfaro M."/>
            <person name="Sun H."/>
            <person name="Tritt A."/>
            <person name="Yoshinaga Y."/>
            <person name="Zwiers L.-H."/>
            <person name="Turgeon B."/>
            <person name="Goodwin S."/>
            <person name="Spatafora J."/>
            <person name="Crous P."/>
            <person name="Grigoriev I."/>
        </authorList>
    </citation>
    <scope>NUCLEOTIDE SEQUENCE</scope>
    <source>
        <strain evidence="3">CBS 113979</strain>
    </source>
</reference>
<dbReference type="PANTHER" id="PTHR13844">
    <property type="entry name" value="SWI/SNF-RELATED MATRIX-ASSOCIATED ACTIN-DEPENDENT REGULATOR OF CHROMATIN SUBFAMILY D"/>
    <property type="match status" value="1"/>
</dbReference>
<dbReference type="PROSITE" id="PS51925">
    <property type="entry name" value="SWIB_MDM2"/>
    <property type="match status" value="1"/>
</dbReference>
<protein>
    <recommendedName>
        <fullName evidence="2">DM2 domain-containing protein</fullName>
    </recommendedName>
</protein>
<evidence type="ECO:0000313" key="4">
    <source>
        <dbReference type="Proteomes" id="UP000800041"/>
    </source>
</evidence>
<feature type="compositionally biased region" description="Acidic residues" evidence="1">
    <location>
        <begin position="161"/>
        <end position="170"/>
    </location>
</feature>
<name>A0A6G1H8Z7_9PEZI</name>
<dbReference type="SUPFAM" id="SSF47592">
    <property type="entry name" value="SWIB/MDM2 domain"/>
    <property type="match status" value="1"/>
</dbReference>
<dbReference type="CDD" id="cd10568">
    <property type="entry name" value="SWIB_like"/>
    <property type="match status" value="1"/>
</dbReference>
<evidence type="ECO:0000259" key="2">
    <source>
        <dbReference type="PROSITE" id="PS51925"/>
    </source>
</evidence>
<feature type="region of interest" description="Disordered" evidence="1">
    <location>
        <begin position="155"/>
        <end position="201"/>
    </location>
</feature>
<dbReference type="EMBL" id="ML977144">
    <property type="protein sequence ID" value="KAF1989532.1"/>
    <property type="molecule type" value="Genomic_DNA"/>
</dbReference>
<feature type="domain" description="DM2" evidence="2">
    <location>
        <begin position="277"/>
        <end position="354"/>
    </location>
</feature>
<gene>
    <name evidence="3" type="ORF">K402DRAFT_390500</name>
</gene>
<dbReference type="SMART" id="SM00151">
    <property type="entry name" value="SWIB"/>
    <property type="match status" value="1"/>
</dbReference>
<feature type="compositionally biased region" description="Basic and acidic residues" evidence="1">
    <location>
        <begin position="171"/>
        <end position="184"/>
    </location>
</feature>
<accession>A0A6G1H8Z7</accession>
<dbReference type="OrthoDB" id="10263741at2759"/>
<sequence>MNQYARQFPQPGAAQRSPHAPRRGPGPMVPAPQQGPTPQQIMQQQQLERQKHDAARRQARKPMDKNIPDGVEDIILGDGVERYRRLREAERKLDAVMLRKKLDLQDSIARTIPRHGTLRIWISNTVENQPWQRTDLTSENFDFDNSQATFKVKIEGRLLDDPEADEEDEERTDKEKVVAEKDPNAMDEDADEPPKQSRYPARTSLKFSHLIKQMTVEFHRDSSLMADNMTGVEWKKKKPTQTHPSQAPVEEEPFNCLSFERKSDENINVTINLVRDEIPERFEYSKPLAQLLDETQGDRAGAVMGVWTYLKYMRLQEDEDTRKVHCDGRMRAVFNVEYLHFPDIPSLLTNHLHPLPPIKLPYTIRTDQAFHSSSEPQHTIYDIPVMLPSAPPIVPSIPGPILAHLSALDDHLTYTVQEISRSKAKHAFFAQFGKDPVSFVKRWTSSQRRDLDVILGDVVPDGGTGEEWRHGGEDSIWGSDSVGSSVGVWLARMQKAHGAVGAH</sequence>
<organism evidence="3 4">
    <name type="scientific">Aulographum hederae CBS 113979</name>
    <dbReference type="NCBI Taxonomy" id="1176131"/>
    <lineage>
        <taxon>Eukaryota</taxon>
        <taxon>Fungi</taxon>
        <taxon>Dikarya</taxon>
        <taxon>Ascomycota</taxon>
        <taxon>Pezizomycotina</taxon>
        <taxon>Dothideomycetes</taxon>
        <taxon>Pleosporomycetidae</taxon>
        <taxon>Aulographales</taxon>
        <taxon>Aulographaceae</taxon>
    </lineage>
</organism>
<proteinExistence type="predicted"/>
<dbReference type="Proteomes" id="UP000800041">
    <property type="component" value="Unassembled WGS sequence"/>
</dbReference>
<feature type="region of interest" description="Disordered" evidence="1">
    <location>
        <begin position="1"/>
        <end position="70"/>
    </location>
</feature>
<evidence type="ECO:0000313" key="3">
    <source>
        <dbReference type="EMBL" id="KAF1989532.1"/>
    </source>
</evidence>
<dbReference type="Gene3D" id="1.10.245.10">
    <property type="entry name" value="SWIB/MDM2 domain"/>
    <property type="match status" value="1"/>
</dbReference>
<evidence type="ECO:0000256" key="1">
    <source>
        <dbReference type="SAM" id="MobiDB-lite"/>
    </source>
</evidence>
<keyword evidence="4" id="KW-1185">Reference proteome</keyword>
<dbReference type="AlphaFoldDB" id="A0A6G1H8Z7"/>
<dbReference type="Pfam" id="PF02201">
    <property type="entry name" value="SWIB"/>
    <property type="match status" value="1"/>
</dbReference>
<dbReference type="InterPro" id="IPR019835">
    <property type="entry name" value="SWIB_domain"/>
</dbReference>